<accession>A0A0Q9YHN5</accession>
<name>A0A0Q9YHN5_9GAMM</name>
<organism evidence="1">
    <name type="scientific">Candidatus Berkiella cookevillensis</name>
    <dbReference type="NCBI Taxonomy" id="437022"/>
    <lineage>
        <taxon>Bacteria</taxon>
        <taxon>Pseudomonadati</taxon>
        <taxon>Pseudomonadota</taxon>
        <taxon>Gammaproteobacteria</taxon>
        <taxon>Candidatus Berkiellales</taxon>
        <taxon>Candidatus Berkiellaceae</taxon>
        <taxon>Candidatus Berkiella</taxon>
    </lineage>
</organism>
<proteinExistence type="predicted"/>
<dbReference type="EMBL" id="LKHV01000001">
    <property type="protein sequence ID" value="KRG20118.1"/>
    <property type="molecule type" value="Genomic_DNA"/>
</dbReference>
<reference evidence="1" key="1">
    <citation type="submission" date="2015-09" db="EMBL/GenBank/DDBJ databases">
        <title>Draft Genome Sequences of Two Novel Amoeba-resistant Intranuclear Bacteria, Candidatus Berkiella cookevillensis and Candidatus Berkiella aquae.</title>
        <authorList>
            <person name="Mehari Y.T."/>
            <person name="Arivett B.A."/>
            <person name="Farone A.L."/>
            <person name="Gunderson J.H."/>
            <person name="Farone M.B."/>
        </authorList>
    </citation>
    <scope>NUCLEOTIDE SEQUENCE [LARGE SCALE GENOMIC DNA]</scope>
    <source>
        <strain evidence="1">CC99</strain>
    </source>
</reference>
<evidence type="ECO:0000313" key="1">
    <source>
        <dbReference type="EMBL" id="KRG20118.1"/>
    </source>
</evidence>
<sequence>MQEGFMQESLSPLSSYLLTLTHADEATNSQNGSTRYTHLVLQARTYLSMSIMRISIPLFEGGRALISAQGRFMLGI</sequence>
<gene>
    <name evidence="1" type="ORF">CC99x_00339</name>
</gene>
<comment type="caution">
    <text evidence="1">The sequence shown here is derived from an EMBL/GenBank/DDBJ whole genome shotgun (WGS) entry which is preliminary data.</text>
</comment>
<dbReference type="AlphaFoldDB" id="A0A0Q9YHN5"/>
<protein>
    <submittedName>
        <fullName evidence="1">Uncharacterized protein</fullName>
    </submittedName>
</protein>